<feature type="domain" description="ABC3 transporter permease C-terminal" evidence="8">
    <location>
        <begin position="291"/>
        <end position="406"/>
    </location>
</feature>
<keyword evidence="2" id="KW-1003">Cell membrane</keyword>
<comment type="subcellular location">
    <subcellularLocation>
        <location evidence="1">Cell membrane</location>
        <topology evidence="1">Multi-pass membrane protein</topology>
    </subcellularLocation>
</comment>
<name>A0A0G1A7L9_9BACT</name>
<keyword evidence="4 7" id="KW-1133">Transmembrane helix</keyword>
<dbReference type="InterPro" id="IPR025857">
    <property type="entry name" value="MacB_PCD"/>
</dbReference>
<keyword evidence="10" id="KW-0547">Nucleotide-binding</keyword>
<proteinExistence type="inferred from homology"/>
<feature type="transmembrane region" description="Helical" evidence="7">
    <location>
        <begin position="371"/>
        <end position="397"/>
    </location>
</feature>
<organism evidence="10 11">
    <name type="scientific">Candidatus Magasanikbacteria bacterium GW2011_GWA2_42_32</name>
    <dbReference type="NCBI Taxonomy" id="1619039"/>
    <lineage>
        <taxon>Bacteria</taxon>
        <taxon>Candidatus Magasanikiibacteriota</taxon>
    </lineage>
</organism>
<dbReference type="GO" id="GO:0005886">
    <property type="term" value="C:plasma membrane"/>
    <property type="evidence" value="ECO:0007669"/>
    <property type="project" value="UniProtKB-SubCell"/>
</dbReference>
<evidence type="ECO:0000256" key="7">
    <source>
        <dbReference type="SAM" id="Phobius"/>
    </source>
</evidence>
<feature type="transmembrane region" description="Helical" evidence="7">
    <location>
        <begin position="21"/>
        <end position="42"/>
    </location>
</feature>
<keyword evidence="3 7" id="KW-0812">Transmembrane</keyword>
<evidence type="ECO:0000256" key="4">
    <source>
        <dbReference type="ARBA" id="ARBA00022989"/>
    </source>
</evidence>
<dbReference type="GO" id="GO:0022857">
    <property type="term" value="F:transmembrane transporter activity"/>
    <property type="evidence" value="ECO:0007669"/>
    <property type="project" value="TreeGrafter"/>
</dbReference>
<evidence type="ECO:0000259" key="8">
    <source>
        <dbReference type="Pfam" id="PF02687"/>
    </source>
</evidence>
<dbReference type="PANTHER" id="PTHR30572">
    <property type="entry name" value="MEMBRANE COMPONENT OF TRANSPORTER-RELATED"/>
    <property type="match status" value="1"/>
</dbReference>
<protein>
    <submittedName>
        <fullName evidence="10">Macrolide export ATP-binding/permease protein MacB</fullName>
    </submittedName>
</protein>
<keyword evidence="5 7" id="KW-0472">Membrane</keyword>
<dbReference type="GO" id="GO:0005524">
    <property type="term" value="F:ATP binding"/>
    <property type="evidence" value="ECO:0007669"/>
    <property type="project" value="UniProtKB-KW"/>
</dbReference>
<dbReference type="InterPro" id="IPR003838">
    <property type="entry name" value="ABC3_permease_C"/>
</dbReference>
<evidence type="ECO:0000313" key="11">
    <source>
        <dbReference type="Proteomes" id="UP000034837"/>
    </source>
</evidence>
<gene>
    <name evidence="10" type="ORF">UV20_C0004G0025</name>
</gene>
<feature type="domain" description="MacB-like periplasmic core" evidence="9">
    <location>
        <begin position="21"/>
        <end position="249"/>
    </location>
</feature>
<evidence type="ECO:0000259" key="9">
    <source>
        <dbReference type="Pfam" id="PF12704"/>
    </source>
</evidence>
<feature type="transmembrane region" description="Helical" evidence="7">
    <location>
        <begin position="284"/>
        <end position="311"/>
    </location>
</feature>
<dbReference type="InterPro" id="IPR050250">
    <property type="entry name" value="Macrolide_Exporter_MacB"/>
</dbReference>
<evidence type="ECO:0000256" key="6">
    <source>
        <dbReference type="ARBA" id="ARBA00038076"/>
    </source>
</evidence>
<comment type="similarity">
    <text evidence="6">Belongs to the ABC-4 integral membrane protein family.</text>
</comment>
<accession>A0A0G1A7L9</accession>
<dbReference type="EMBL" id="LCDO01000004">
    <property type="protein sequence ID" value="KKS56929.1"/>
    <property type="molecule type" value="Genomic_DNA"/>
</dbReference>
<dbReference type="AlphaFoldDB" id="A0A0G1A7L9"/>
<evidence type="ECO:0000256" key="3">
    <source>
        <dbReference type="ARBA" id="ARBA00022692"/>
    </source>
</evidence>
<sequence length="415" mass="44875">MNKIYLIKSALKSLVKNKIRSVLTILGISIGIIAVIVVMSAGNSLKKFVSGQLEIFGPNLIQVEVKVPATKKNSTQNAIGMATGITITTLTLDDAEAIAKLKNVEAVSPGLTGQELSSYQDQIKKTMLWGASEDFLKVNKMILSDGRFFSKEENDGLAKVVVLGSTVKDKLFGETYPLEKNIKLNRVNYRVIGVLAKQGASGFMDMDSVIYIPVKTLQKQILGVDHVLFISLVVKDQKKAEDTADEITSLLRRRHNITDPNKDDFSATTMAEAQETINQIFDGLAILLLALVAVSLLVGGVGIMNIMYVTVSERTYEIGLCKAVGATNRDIFLQFLFESLVMTLVAGLAGILVGILLVYTISLVAASQGFVLGFNLSAIGIIVAITFSLTVGLIFGLTPARRASLMDPVNALRQE</sequence>
<comment type="caution">
    <text evidence="10">The sequence shown here is derived from an EMBL/GenBank/DDBJ whole genome shotgun (WGS) entry which is preliminary data.</text>
</comment>
<evidence type="ECO:0000313" key="10">
    <source>
        <dbReference type="EMBL" id="KKS56929.1"/>
    </source>
</evidence>
<dbReference type="Pfam" id="PF12704">
    <property type="entry name" value="MacB_PCD"/>
    <property type="match status" value="1"/>
</dbReference>
<evidence type="ECO:0000256" key="5">
    <source>
        <dbReference type="ARBA" id="ARBA00023136"/>
    </source>
</evidence>
<evidence type="ECO:0000256" key="1">
    <source>
        <dbReference type="ARBA" id="ARBA00004651"/>
    </source>
</evidence>
<feature type="transmembrane region" description="Helical" evidence="7">
    <location>
        <begin position="332"/>
        <end position="359"/>
    </location>
</feature>
<dbReference type="PANTHER" id="PTHR30572:SF4">
    <property type="entry name" value="ABC TRANSPORTER PERMEASE YTRF"/>
    <property type="match status" value="1"/>
</dbReference>
<reference evidence="10 11" key="1">
    <citation type="journal article" date="2015" name="Nature">
        <title>rRNA introns, odd ribosomes, and small enigmatic genomes across a large radiation of phyla.</title>
        <authorList>
            <person name="Brown C.T."/>
            <person name="Hug L.A."/>
            <person name="Thomas B.C."/>
            <person name="Sharon I."/>
            <person name="Castelle C.J."/>
            <person name="Singh A."/>
            <person name="Wilkins M.J."/>
            <person name="Williams K.H."/>
            <person name="Banfield J.F."/>
        </authorList>
    </citation>
    <scope>NUCLEOTIDE SEQUENCE [LARGE SCALE GENOMIC DNA]</scope>
</reference>
<evidence type="ECO:0000256" key="2">
    <source>
        <dbReference type="ARBA" id="ARBA00022475"/>
    </source>
</evidence>
<dbReference type="Proteomes" id="UP000034837">
    <property type="component" value="Unassembled WGS sequence"/>
</dbReference>
<dbReference type="Pfam" id="PF02687">
    <property type="entry name" value="FtsX"/>
    <property type="match status" value="1"/>
</dbReference>
<keyword evidence="10" id="KW-0067">ATP-binding</keyword>